<organism evidence="1 2">
    <name type="scientific">Azospirillum oryzae</name>
    <dbReference type="NCBI Taxonomy" id="286727"/>
    <lineage>
        <taxon>Bacteria</taxon>
        <taxon>Pseudomonadati</taxon>
        <taxon>Pseudomonadota</taxon>
        <taxon>Alphaproteobacteria</taxon>
        <taxon>Rhodospirillales</taxon>
        <taxon>Azospirillaceae</taxon>
        <taxon>Azospirillum</taxon>
    </lineage>
</organism>
<dbReference type="KEGG" id="aoz:HUE56_29605"/>
<protein>
    <submittedName>
        <fullName evidence="1">Uncharacterized protein</fullName>
    </submittedName>
</protein>
<keyword evidence="2" id="KW-1185">Reference proteome</keyword>
<gene>
    <name evidence="1" type="ORF">HUE56_29605</name>
</gene>
<dbReference type="RefSeq" id="WP_136705943.1">
    <property type="nucleotide sequence ID" value="NZ_BSOV01000001.1"/>
</dbReference>
<geneLocation type="plasmid" evidence="1 2">
    <name>unnamed7</name>
</geneLocation>
<sequence length="72" mass="7958">MLSKIRKPEAVKGRALGWKATTQVFTFEDITAMATAALRSAGVTAIRSLPDEHLARYSPPFRNRDMGPDRLA</sequence>
<dbReference type="Proteomes" id="UP000509702">
    <property type="component" value="Plasmid unnamed7"/>
</dbReference>
<name>A0A6N1ATH2_9PROT</name>
<evidence type="ECO:0000313" key="1">
    <source>
        <dbReference type="EMBL" id="QKS54659.1"/>
    </source>
</evidence>
<reference evidence="1 2" key="1">
    <citation type="submission" date="2020-06" db="EMBL/GenBank/DDBJ databases">
        <title>Complete genome of Azosprillum oryzae KACC14407.</title>
        <authorList>
            <person name="Kim M."/>
            <person name="Park Y.-J."/>
            <person name="Shin J.-H."/>
        </authorList>
    </citation>
    <scope>NUCLEOTIDE SEQUENCE [LARGE SCALE GENOMIC DNA]</scope>
    <source>
        <strain evidence="1 2">KACC 14407</strain>
        <plasmid evidence="1 2">unnamed7</plasmid>
    </source>
</reference>
<accession>A0A6N1ATH2</accession>
<proteinExistence type="predicted"/>
<keyword evidence="1" id="KW-0614">Plasmid</keyword>
<evidence type="ECO:0000313" key="2">
    <source>
        <dbReference type="Proteomes" id="UP000509702"/>
    </source>
</evidence>
<dbReference type="EMBL" id="CP054622">
    <property type="protein sequence ID" value="QKS54659.1"/>
    <property type="molecule type" value="Genomic_DNA"/>
</dbReference>
<dbReference type="AlphaFoldDB" id="A0A6N1ATH2"/>